<dbReference type="InterPro" id="IPR048390">
    <property type="entry name" value="Gp34_trimer"/>
</dbReference>
<proteinExistence type="predicted"/>
<evidence type="ECO:0000313" key="3">
    <source>
        <dbReference type="EMBL" id="VWD50063.1"/>
    </source>
</evidence>
<dbReference type="InterPro" id="IPR037053">
    <property type="entry name" value="Phage_tail_collar_dom_sf"/>
</dbReference>
<dbReference type="EMBL" id="CABVQI010000038">
    <property type="protein sequence ID" value="VWD50063.1"/>
    <property type="molecule type" value="Genomic_DNA"/>
</dbReference>
<feature type="domain" description="Long-tail fiber proximal subunit trimerization" evidence="2">
    <location>
        <begin position="370"/>
        <end position="460"/>
    </location>
</feature>
<dbReference type="RefSeq" id="WP_175047632.1">
    <property type="nucleotide sequence ID" value="NZ_CABVQI010000038.1"/>
</dbReference>
<dbReference type="Proteomes" id="UP000494274">
    <property type="component" value="Unassembled WGS sequence"/>
</dbReference>
<reference evidence="3 4" key="1">
    <citation type="submission" date="2019-09" db="EMBL/GenBank/DDBJ databases">
        <authorList>
            <person name="Depoorter E."/>
        </authorList>
    </citation>
    <scope>NUCLEOTIDE SEQUENCE [LARGE SCALE GENOMIC DNA]</scope>
    <source>
        <strain evidence="3">R-18112</strain>
    </source>
</reference>
<accession>A0A6P3ATB2</accession>
<dbReference type="SUPFAM" id="SSF88874">
    <property type="entry name" value="Receptor-binding domain of short tail fibre protein gp12"/>
    <property type="match status" value="1"/>
</dbReference>
<evidence type="ECO:0000259" key="2">
    <source>
        <dbReference type="Pfam" id="PF21446"/>
    </source>
</evidence>
<sequence>MATQIIITDAGRAALVAAGNGGTNAHQVVEIGLANAPFAADKGLTKLPNELKRIKSFGGANVAPDTIHTTLKDDTADQYSLYGFGLYLENGVLLASYGQATPIMEKSPAAMLLLSSDLQFATIDATQLVFGDASFLNPPATTERQGVVELATQAEVNAGADDARAVTPKTAASRYAALTGAKFTGPVVTEFDAGPDTAHVTVRPPNGKNGRESRVRLHGTFGGGNADTSARLIATVRAGFDNGVWGREYVDLWVNKTGNDAETDANQARALRITYGGRMLVGNGSVDDGNTTLQIAGNAKASGTLYSTASSIQAAGSGTGYSTLFFTNPDSSKVRWTVYKEDSAEGAGNAGSHFGINSFDDSGNQTRRLFIRRDTGTVSVTKRLVVGDVADDGRNAIQAGGNATFKGGVTSRELDAGGANFRMTCGDYGTFWRNDSTNVYLLSTKKGDPDGTFNDYRPFTLNLATGRVTIDDQGAGTLIGGETTIRGDLLVGKTTDEGRVRVGPIDGYFYANAKTVGWWSNNDAFQYFMEDRTFRVNGKRVWHAGNLTPLDRATGGTMSGDLWFDPGKRIFLSEGSVGAPSLAFSNDGIPDTGLYHINDGSFGVTCNSTAQVTFSTAGTVFQTPVRGPTPAAGDRSTALATTEWVLAALSTTSVGQIIFEPRTSVRAGFLKANGAPVKRADYPALWAYAQASGALVTEDEWSKGLWGSFSSGDGSTTFRLPELRGEFIRCWDDARGVDTNRILGSWQDSANRSHGHLASAAEVGEHAHSAWTDGQGQHGHGVNDPGHAHGVRMGRVGVVATSYGQGWGPYNWDRQDMHGTEGAGTGIWLSEAGNHGHNVGIGGSGRHSHAITVNLDGANESRSRNVALLALIRAY</sequence>
<dbReference type="Pfam" id="PF21446">
    <property type="entry name" value="Gp34_trimer"/>
    <property type="match status" value="1"/>
</dbReference>
<dbReference type="Gene3D" id="3.90.1340.10">
    <property type="entry name" value="Phage tail collar domain"/>
    <property type="match status" value="1"/>
</dbReference>
<evidence type="ECO:0000256" key="1">
    <source>
        <dbReference type="SAM" id="MobiDB-lite"/>
    </source>
</evidence>
<gene>
    <name evidence="3" type="ORF">BLA18112_07417</name>
</gene>
<protein>
    <submittedName>
        <fullName evidence="3">Putative phage tail protein</fullName>
    </submittedName>
</protein>
<feature type="region of interest" description="Disordered" evidence="1">
    <location>
        <begin position="771"/>
        <end position="790"/>
    </location>
</feature>
<organism evidence="3 4">
    <name type="scientific">Burkholderia lata (strain ATCC 17760 / DSM 23089 / LMG 22485 / NCIMB 9086 / R18194 / 383)</name>
    <dbReference type="NCBI Taxonomy" id="482957"/>
    <lineage>
        <taxon>Bacteria</taxon>
        <taxon>Pseudomonadati</taxon>
        <taxon>Pseudomonadota</taxon>
        <taxon>Betaproteobacteria</taxon>
        <taxon>Burkholderiales</taxon>
        <taxon>Burkholderiaceae</taxon>
        <taxon>Burkholderia</taxon>
        <taxon>Burkholderia cepacia complex</taxon>
    </lineage>
</organism>
<dbReference type="AlphaFoldDB" id="A0A6P3ATB2"/>
<name>A0A6P3ATB2_BURL3</name>
<evidence type="ECO:0000313" key="4">
    <source>
        <dbReference type="Proteomes" id="UP000494274"/>
    </source>
</evidence>